<dbReference type="InterPro" id="IPR001387">
    <property type="entry name" value="Cro/C1-type_HTH"/>
</dbReference>
<accession>A0A139R7S7</accession>
<feature type="domain" description="HTH cro/C1-type" evidence="2">
    <location>
        <begin position="6"/>
        <end position="60"/>
    </location>
</feature>
<dbReference type="PATRIC" id="fig|28037.238.peg.2248"/>
<evidence type="ECO:0000313" key="3">
    <source>
        <dbReference type="EMBL" id="KXU10735.1"/>
    </source>
</evidence>
<name>A0A139R7S7_STRMT</name>
<evidence type="ECO:0000313" key="6">
    <source>
        <dbReference type="Proteomes" id="UP000278653"/>
    </source>
</evidence>
<dbReference type="SMART" id="SM00530">
    <property type="entry name" value="HTH_XRE"/>
    <property type="match status" value="2"/>
</dbReference>
<organism evidence="3 5">
    <name type="scientific">Streptococcus mitis</name>
    <dbReference type="NCBI Taxonomy" id="28037"/>
    <lineage>
        <taxon>Bacteria</taxon>
        <taxon>Bacillati</taxon>
        <taxon>Bacillota</taxon>
        <taxon>Bacilli</taxon>
        <taxon>Lactobacillales</taxon>
        <taxon>Streptococcaceae</taxon>
        <taxon>Streptococcus</taxon>
        <taxon>Streptococcus mitis group</taxon>
    </lineage>
</organism>
<gene>
    <name evidence="4" type="ORF">D8865_03955</name>
    <name evidence="3" type="ORF">SMIDD22_01905</name>
</gene>
<dbReference type="GO" id="GO:0003677">
    <property type="term" value="F:DNA binding"/>
    <property type="evidence" value="ECO:0007669"/>
    <property type="project" value="UniProtKB-KW"/>
</dbReference>
<reference evidence="3 5" key="1">
    <citation type="submission" date="2016-01" db="EMBL/GenBank/DDBJ databases">
        <title>Highly variable Streptococcus oralis are common among viridans streptococci isolated from primates.</title>
        <authorList>
            <person name="Denapaite D."/>
            <person name="Rieger M."/>
            <person name="Koendgen S."/>
            <person name="Brueckner R."/>
            <person name="Ochigava I."/>
            <person name="Kappeler P."/>
            <person name="Maetz-Rensing K."/>
            <person name="Leendertz F."/>
            <person name="Hakenbeck R."/>
        </authorList>
    </citation>
    <scope>NUCLEOTIDE SEQUENCE [LARGE SCALE GENOMIC DNA]</scope>
    <source>
        <strain evidence="3 5">DD22</strain>
    </source>
</reference>
<dbReference type="PANTHER" id="PTHR46558">
    <property type="entry name" value="TRACRIPTIONAL REGULATORY PROTEIN-RELATED-RELATED"/>
    <property type="match status" value="1"/>
</dbReference>
<reference evidence="4 6" key="2">
    <citation type="submission" date="2018-11" db="EMBL/GenBank/DDBJ databases">
        <title>Species Designations Belie Phenotypic and Genotypic Heterogeneity in Oral Streptococci.</title>
        <authorList>
            <person name="Velsko I."/>
        </authorList>
    </citation>
    <scope>NUCLEOTIDE SEQUENCE [LARGE SCALE GENOMIC DNA]</scope>
    <source>
        <strain evidence="4 6">BCC15</strain>
    </source>
</reference>
<dbReference type="Proteomes" id="UP000278653">
    <property type="component" value="Unassembled WGS sequence"/>
</dbReference>
<dbReference type="Pfam" id="PF01381">
    <property type="entry name" value="HTH_3"/>
    <property type="match status" value="2"/>
</dbReference>
<dbReference type="InterPro" id="IPR010982">
    <property type="entry name" value="Lambda_DNA-bd_dom_sf"/>
</dbReference>
<evidence type="ECO:0000256" key="1">
    <source>
        <dbReference type="ARBA" id="ARBA00023125"/>
    </source>
</evidence>
<dbReference type="EMBL" id="RJNH01000003">
    <property type="protein sequence ID" value="RSI61783.1"/>
    <property type="molecule type" value="Genomic_DNA"/>
</dbReference>
<feature type="domain" description="HTH cro/C1-type" evidence="2">
    <location>
        <begin position="78"/>
        <end position="132"/>
    </location>
</feature>
<dbReference type="Proteomes" id="UP000070779">
    <property type="component" value="Unassembled WGS sequence"/>
</dbReference>
<protein>
    <submittedName>
        <fullName evidence="4">Transcriptional repressor DicA</fullName>
    </submittedName>
</protein>
<dbReference type="Gene3D" id="1.10.260.40">
    <property type="entry name" value="lambda repressor-like DNA-binding domains"/>
    <property type="match status" value="2"/>
</dbReference>
<dbReference type="RefSeq" id="WP_061865012.1">
    <property type="nucleotide sequence ID" value="NZ_RJNH01000003.1"/>
</dbReference>
<dbReference type="CDD" id="cd00093">
    <property type="entry name" value="HTH_XRE"/>
    <property type="match status" value="2"/>
</dbReference>
<proteinExistence type="predicted"/>
<dbReference type="PANTHER" id="PTHR46558:SF11">
    <property type="entry name" value="HTH-TYPE TRANSCRIPTIONAL REGULATOR XRE"/>
    <property type="match status" value="1"/>
</dbReference>
<evidence type="ECO:0000313" key="4">
    <source>
        <dbReference type="EMBL" id="RSI61783.1"/>
    </source>
</evidence>
<dbReference type="SUPFAM" id="SSF47413">
    <property type="entry name" value="lambda repressor-like DNA-binding domains"/>
    <property type="match status" value="2"/>
</dbReference>
<dbReference type="EMBL" id="LQZD01000443">
    <property type="protein sequence ID" value="KXU10735.1"/>
    <property type="molecule type" value="Genomic_DNA"/>
</dbReference>
<sequence length="176" mass="20110">MTKNKLKELRKKAGLSQLDIANELNISVKTVSRWENLETDIKPNKAEELAKLLGVTVPVLLGYGYQEPIKYLAWMGNIPKLRKEKGITQETLSKETSIPLELIKEWENNNGSYTPEQLEILEKYFEVSTPEIIGYSIAHSELRNVINELSEDSKQKLLTYAKDLKALEDFNKANNT</sequence>
<keyword evidence="1" id="KW-0238">DNA-binding</keyword>
<evidence type="ECO:0000313" key="5">
    <source>
        <dbReference type="Proteomes" id="UP000070779"/>
    </source>
</evidence>
<comment type="caution">
    <text evidence="3">The sequence shown here is derived from an EMBL/GenBank/DDBJ whole genome shotgun (WGS) entry which is preliminary data.</text>
</comment>
<evidence type="ECO:0000259" key="2">
    <source>
        <dbReference type="PROSITE" id="PS50943"/>
    </source>
</evidence>
<dbReference type="AlphaFoldDB" id="A0A139R7S7"/>
<dbReference type="PROSITE" id="PS50943">
    <property type="entry name" value="HTH_CROC1"/>
    <property type="match status" value="2"/>
</dbReference>